<dbReference type="InterPro" id="IPR008183">
    <property type="entry name" value="Aldose_1/G6P_1-epimerase"/>
</dbReference>
<dbReference type="EMBL" id="UOEP01000167">
    <property type="protein sequence ID" value="VAW22165.1"/>
    <property type="molecule type" value="Genomic_DNA"/>
</dbReference>
<proteinExistence type="predicted"/>
<name>A0A3B0TU93_9ZZZZ</name>
<dbReference type="SUPFAM" id="SSF74650">
    <property type="entry name" value="Galactose mutarotase-like"/>
    <property type="match status" value="1"/>
</dbReference>
<organism evidence="1">
    <name type="scientific">hydrothermal vent metagenome</name>
    <dbReference type="NCBI Taxonomy" id="652676"/>
    <lineage>
        <taxon>unclassified sequences</taxon>
        <taxon>metagenomes</taxon>
        <taxon>ecological metagenomes</taxon>
    </lineage>
</organism>
<keyword evidence="1" id="KW-0413">Isomerase</keyword>
<reference evidence="1" key="1">
    <citation type="submission" date="2018-06" db="EMBL/GenBank/DDBJ databases">
        <authorList>
            <person name="Zhirakovskaya E."/>
        </authorList>
    </citation>
    <scope>NUCLEOTIDE SEQUENCE</scope>
</reference>
<feature type="non-terminal residue" evidence="1">
    <location>
        <position position="1"/>
    </location>
</feature>
<dbReference type="GO" id="GO:0004034">
    <property type="term" value="F:aldose 1-epimerase activity"/>
    <property type="evidence" value="ECO:0007669"/>
    <property type="project" value="UniProtKB-EC"/>
</dbReference>
<dbReference type="PANTHER" id="PTHR10091">
    <property type="entry name" value="ALDOSE-1-EPIMERASE"/>
    <property type="match status" value="1"/>
</dbReference>
<dbReference type="InterPro" id="IPR014718">
    <property type="entry name" value="GH-type_carb-bd"/>
</dbReference>
<dbReference type="EC" id="5.1.3.3" evidence="1"/>
<evidence type="ECO:0000313" key="1">
    <source>
        <dbReference type="EMBL" id="VAW22165.1"/>
    </source>
</evidence>
<dbReference type="Pfam" id="PF01263">
    <property type="entry name" value="Aldose_epim"/>
    <property type="match status" value="1"/>
</dbReference>
<dbReference type="Gene3D" id="2.70.98.10">
    <property type="match status" value="1"/>
</dbReference>
<protein>
    <submittedName>
        <fullName evidence="1">Aldose 1-epimerase</fullName>
        <ecNumber evidence="1">5.1.3.3</ecNumber>
    </submittedName>
</protein>
<dbReference type="PANTHER" id="PTHR10091:SF0">
    <property type="entry name" value="GALACTOSE MUTAROTASE"/>
    <property type="match status" value="1"/>
</dbReference>
<dbReference type="AlphaFoldDB" id="A0A3B0TU93"/>
<dbReference type="GO" id="GO:0030246">
    <property type="term" value="F:carbohydrate binding"/>
    <property type="evidence" value="ECO:0007669"/>
    <property type="project" value="InterPro"/>
</dbReference>
<gene>
    <name evidence="1" type="ORF">MNBD_BACTEROID01-1021</name>
</gene>
<dbReference type="GO" id="GO:0005737">
    <property type="term" value="C:cytoplasm"/>
    <property type="evidence" value="ECO:0007669"/>
    <property type="project" value="TreeGrafter"/>
</dbReference>
<accession>A0A3B0TU93</accession>
<dbReference type="GO" id="GO:0006006">
    <property type="term" value="P:glucose metabolic process"/>
    <property type="evidence" value="ECO:0007669"/>
    <property type="project" value="TreeGrafter"/>
</dbReference>
<dbReference type="GO" id="GO:0033499">
    <property type="term" value="P:galactose catabolic process via UDP-galactose, Leloir pathway"/>
    <property type="evidence" value="ECO:0007669"/>
    <property type="project" value="TreeGrafter"/>
</dbReference>
<sequence>ATVVEPGSGRKMEIFTTEPGIQFYGGNFMDGSDIGKSGKPYKFRESFALETQHFPDSPNNSNFPSIILRPGEVYHTTSVYKFSIIKKQDDKY</sequence>
<dbReference type="InterPro" id="IPR011013">
    <property type="entry name" value="Gal_mutarotase_sf_dom"/>
</dbReference>